<feature type="transmembrane region" description="Helical" evidence="2">
    <location>
        <begin position="12"/>
        <end position="32"/>
    </location>
</feature>
<proteinExistence type="predicted"/>
<feature type="compositionally biased region" description="Basic residues" evidence="1">
    <location>
        <begin position="63"/>
        <end position="73"/>
    </location>
</feature>
<dbReference type="EMBL" id="KI966425">
    <property type="protein sequence ID" value="EWC45628.1"/>
    <property type="molecule type" value="Genomic_DNA"/>
</dbReference>
<keyword evidence="2" id="KW-0812">Transmembrane</keyword>
<keyword evidence="2" id="KW-1133">Transmembrane helix</keyword>
<feature type="region of interest" description="Disordered" evidence="1">
    <location>
        <begin position="39"/>
        <end position="93"/>
    </location>
</feature>
<dbReference type="EMBL" id="KI966425">
    <property type="protein sequence ID" value="EWC45629.1"/>
    <property type="molecule type" value="Genomic_DNA"/>
</dbReference>
<name>W7I0A7_9PEZI</name>
<organism evidence="3 5">
    <name type="scientific">Drechslerella stenobrocha 248</name>
    <dbReference type="NCBI Taxonomy" id="1043628"/>
    <lineage>
        <taxon>Eukaryota</taxon>
        <taxon>Fungi</taxon>
        <taxon>Dikarya</taxon>
        <taxon>Ascomycota</taxon>
        <taxon>Pezizomycotina</taxon>
        <taxon>Orbiliomycetes</taxon>
        <taxon>Orbiliales</taxon>
        <taxon>Orbiliaceae</taxon>
        <taxon>Drechslerella</taxon>
    </lineage>
</organism>
<evidence type="ECO:0000256" key="1">
    <source>
        <dbReference type="SAM" id="MobiDB-lite"/>
    </source>
</evidence>
<keyword evidence="2" id="KW-0472">Membrane</keyword>
<reference evidence="3 5" key="1">
    <citation type="submission" date="2013-05" db="EMBL/GenBank/DDBJ databases">
        <title>Drechslerella stenobrocha genome reveals carnivorous origination and mechanical trapping mechanism of predatory fungi.</title>
        <authorList>
            <person name="Liu X."/>
            <person name="Zhang W."/>
            <person name="Liu K."/>
        </authorList>
    </citation>
    <scope>NUCLEOTIDE SEQUENCE [LARGE SCALE GENOMIC DNA]</scope>
    <source>
        <strain evidence="3 5">248</strain>
    </source>
</reference>
<keyword evidence="5" id="KW-1185">Reference proteome</keyword>
<evidence type="ECO:0000256" key="2">
    <source>
        <dbReference type="SAM" id="Phobius"/>
    </source>
</evidence>
<gene>
    <name evidence="3" type="ORF">DRE_05189</name>
    <name evidence="4" type="ORF">DRE_05190</name>
</gene>
<dbReference type="Proteomes" id="UP000024837">
    <property type="component" value="Unassembled WGS sequence"/>
</dbReference>
<evidence type="ECO:0000313" key="4">
    <source>
        <dbReference type="EMBL" id="EWC45629.1"/>
    </source>
</evidence>
<evidence type="ECO:0000313" key="5">
    <source>
        <dbReference type="Proteomes" id="UP000024837"/>
    </source>
</evidence>
<sequence>MTPLDSLPIIYAEHLLAVLLLCFGALTFLLVCRSRAAVSSSSGAADDVESSILSTSNEANQAKPKKKKKKVRFKLRESPRRKLPTSVPAHSKK</sequence>
<accession>W7I0A7</accession>
<protein>
    <submittedName>
        <fullName evidence="3">Uncharacterized protein</fullName>
    </submittedName>
</protein>
<dbReference type="HOGENOM" id="CLU_2399665_0_0_1"/>
<dbReference type="AlphaFoldDB" id="W7I0A7"/>
<evidence type="ECO:0000313" key="3">
    <source>
        <dbReference type="EMBL" id="EWC45628.1"/>
    </source>
</evidence>